<dbReference type="GO" id="GO:0005737">
    <property type="term" value="C:cytoplasm"/>
    <property type="evidence" value="ECO:0007669"/>
    <property type="project" value="UniProtKB-SubCell"/>
</dbReference>
<keyword evidence="7" id="KW-0175">Coiled coil</keyword>
<feature type="compositionally biased region" description="Polar residues" evidence="8">
    <location>
        <begin position="25"/>
        <end position="34"/>
    </location>
</feature>
<comment type="subcellular location">
    <subcellularLocation>
        <location evidence="1">Cell membrane</location>
    </subcellularLocation>
    <subcellularLocation>
        <location evidence="2">Cytoplasm</location>
    </subcellularLocation>
</comment>
<feature type="compositionally biased region" description="Polar residues" evidence="8">
    <location>
        <begin position="9"/>
        <end position="18"/>
    </location>
</feature>
<feature type="coiled-coil region" evidence="7">
    <location>
        <begin position="308"/>
        <end position="381"/>
    </location>
</feature>
<dbReference type="AlphaFoldDB" id="A0ABD0WK92"/>
<dbReference type="PANTHER" id="PTHR45161">
    <property type="entry name" value="CYTOSKELETON-ASSOCIATED PROTEIN 4"/>
    <property type="match status" value="1"/>
</dbReference>
<protein>
    <recommendedName>
        <fullName evidence="12">Cytoskeleton-associated protein 4</fullName>
    </recommendedName>
</protein>
<evidence type="ECO:0000256" key="2">
    <source>
        <dbReference type="ARBA" id="ARBA00004496"/>
    </source>
</evidence>
<keyword evidence="3" id="KW-1003">Cell membrane</keyword>
<evidence type="ECO:0000313" key="10">
    <source>
        <dbReference type="EMBL" id="KAL0962998.1"/>
    </source>
</evidence>
<evidence type="ECO:0000256" key="7">
    <source>
        <dbReference type="SAM" id="Coils"/>
    </source>
</evidence>
<comment type="caution">
    <text evidence="10">The sequence shown here is derived from an EMBL/GenBank/DDBJ whole genome shotgun (WGS) entry which is preliminary data.</text>
</comment>
<evidence type="ECO:0000256" key="3">
    <source>
        <dbReference type="ARBA" id="ARBA00022475"/>
    </source>
</evidence>
<dbReference type="GO" id="GO:0005886">
    <property type="term" value="C:plasma membrane"/>
    <property type="evidence" value="ECO:0007669"/>
    <property type="project" value="UniProtKB-SubCell"/>
</dbReference>
<proteinExistence type="predicted"/>
<evidence type="ECO:0000256" key="5">
    <source>
        <dbReference type="ARBA" id="ARBA00022553"/>
    </source>
</evidence>
<keyword evidence="9" id="KW-0812">Transmembrane</keyword>
<evidence type="ECO:0008006" key="12">
    <source>
        <dbReference type="Google" id="ProtNLM"/>
    </source>
</evidence>
<keyword evidence="11" id="KW-1185">Reference proteome</keyword>
<keyword evidence="6 9" id="KW-0472">Membrane</keyword>
<keyword evidence="9" id="KW-1133">Transmembrane helix</keyword>
<sequence length="507" mass="55191">MTAKHRAKTSSGEKTAPSTHDDTAKTIQKPNSNGVHPKNHESGSCLKLIAALCYIALIVAAGFAAIYLQQVFEKVNQISTRNEETLRKNEDLMRKVDNVLQQVDNMRGSVDGLDSALGTMRADQEAVSRAVRKAEAETRRVEDALQRLQNELLGDLSEGIKEVKEARERDFSSLETTVEERLAELSASIAASVAEFTEAQAQAQSQLADLRSRLGDMEDPVMIKQELSTIVDTIARLTTAKQAADESERSLREQIVSVGSELQTRNQEIASMSQEVEAVRLLIQEMAESLRKQVSGAEAGVQAMTDQGQSLRSELELATSALHSLERELRGESARAEQRSRDLEVRVKTAEESGDSLATSLADLTSKVEALLAKYDSHESMLAAQGTASEKARSTLQGELEVLKGSLGELQSNMDVLGDSQTTLASMDSSLSQQMEEMEQKLQALEEANTSGSQPPKELVELRSTVDTLVGKAAKLESHEKAIEALQGSLQETIISLEALAQPESKN</sequence>
<feature type="coiled-coil region" evidence="7">
    <location>
        <begin position="75"/>
        <end position="151"/>
    </location>
</feature>
<dbReference type="EMBL" id="JAGEUA010000011">
    <property type="protein sequence ID" value="KAL0962998.1"/>
    <property type="molecule type" value="Genomic_DNA"/>
</dbReference>
<evidence type="ECO:0000256" key="4">
    <source>
        <dbReference type="ARBA" id="ARBA00022490"/>
    </source>
</evidence>
<evidence type="ECO:0000256" key="8">
    <source>
        <dbReference type="SAM" id="MobiDB-lite"/>
    </source>
</evidence>
<evidence type="ECO:0000313" key="11">
    <source>
        <dbReference type="Proteomes" id="UP001557470"/>
    </source>
</evidence>
<keyword evidence="4" id="KW-0963">Cytoplasm</keyword>
<organism evidence="10 11">
    <name type="scientific">Umbra pygmaea</name>
    <name type="common">Eastern mudminnow</name>
    <dbReference type="NCBI Taxonomy" id="75934"/>
    <lineage>
        <taxon>Eukaryota</taxon>
        <taxon>Metazoa</taxon>
        <taxon>Chordata</taxon>
        <taxon>Craniata</taxon>
        <taxon>Vertebrata</taxon>
        <taxon>Euteleostomi</taxon>
        <taxon>Actinopterygii</taxon>
        <taxon>Neopterygii</taxon>
        <taxon>Teleostei</taxon>
        <taxon>Protacanthopterygii</taxon>
        <taxon>Esociformes</taxon>
        <taxon>Umbridae</taxon>
        <taxon>Umbra</taxon>
    </lineage>
</organism>
<evidence type="ECO:0000256" key="6">
    <source>
        <dbReference type="ARBA" id="ARBA00023136"/>
    </source>
</evidence>
<gene>
    <name evidence="10" type="ORF">UPYG_G00348180</name>
</gene>
<feature type="region of interest" description="Disordered" evidence="8">
    <location>
        <begin position="1"/>
        <end position="40"/>
    </location>
</feature>
<accession>A0ABD0WK92</accession>
<dbReference type="PANTHER" id="PTHR45161:SF1">
    <property type="entry name" value="CYTOSKELETON-ASSOCIATED PROTEIN 4"/>
    <property type="match status" value="1"/>
</dbReference>
<feature type="transmembrane region" description="Helical" evidence="9">
    <location>
        <begin position="48"/>
        <end position="68"/>
    </location>
</feature>
<reference evidence="10 11" key="1">
    <citation type="submission" date="2024-06" db="EMBL/GenBank/DDBJ databases">
        <authorList>
            <person name="Pan Q."/>
            <person name="Wen M."/>
            <person name="Jouanno E."/>
            <person name="Zahm M."/>
            <person name="Klopp C."/>
            <person name="Cabau C."/>
            <person name="Louis A."/>
            <person name="Berthelot C."/>
            <person name="Parey E."/>
            <person name="Roest Crollius H."/>
            <person name="Montfort J."/>
            <person name="Robinson-Rechavi M."/>
            <person name="Bouchez O."/>
            <person name="Lampietro C."/>
            <person name="Lopez Roques C."/>
            <person name="Donnadieu C."/>
            <person name="Postlethwait J."/>
            <person name="Bobe J."/>
            <person name="Verreycken H."/>
            <person name="Guiguen Y."/>
        </authorList>
    </citation>
    <scope>NUCLEOTIDE SEQUENCE [LARGE SCALE GENOMIC DNA]</scope>
    <source>
        <strain evidence="10">Up_M1</strain>
        <tissue evidence="10">Testis</tissue>
    </source>
</reference>
<dbReference type="Gene3D" id="1.10.287.1490">
    <property type="match status" value="1"/>
</dbReference>
<keyword evidence="5" id="KW-0597">Phosphoprotein</keyword>
<name>A0ABD0WK92_UMBPY</name>
<evidence type="ECO:0000256" key="9">
    <source>
        <dbReference type="SAM" id="Phobius"/>
    </source>
</evidence>
<dbReference type="Proteomes" id="UP001557470">
    <property type="component" value="Unassembled WGS sequence"/>
</dbReference>
<evidence type="ECO:0000256" key="1">
    <source>
        <dbReference type="ARBA" id="ARBA00004236"/>
    </source>
</evidence>